<name>A0A811KUP7_9BILA</name>
<dbReference type="EMBL" id="CAJFCW020000004">
    <property type="protein sequence ID" value="CAG9112595.1"/>
    <property type="molecule type" value="Genomic_DNA"/>
</dbReference>
<dbReference type="GO" id="GO:0016853">
    <property type="term" value="F:isomerase activity"/>
    <property type="evidence" value="ECO:0007669"/>
    <property type="project" value="UniProtKB-KW"/>
</dbReference>
<dbReference type="Proteomes" id="UP000614601">
    <property type="component" value="Unassembled WGS sequence"/>
</dbReference>
<dbReference type="OrthoDB" id="75169at2759"/>
<dbReference type="Pfam" id="PF02567">
    <property type="entry name" value="PhzC-PhzF"/>
    <property type="match status" value="1"/>
</dbReference>
<feature type="active site" evidence="3">
    <location>
        <position position="60"/>
    </location>
</feature>
<dbReference type="GO" id="GO:0005737">
    <property type="term" value="C:cytoplasm"/>
    <property type="evidence" value="ECO:0007669"/>
    <property type="project" value="TreeGrafter"/>
</dbReference>
<gene>
    <name evidence="5" type="ORF">BOKJ2_LOCUS8477</name>
</gene>
<dbReference type="PANTHER" id="PTHR13774">
    <property type="entry name" value="PHENAZINE BIOSYNTHESIS PROTEIN"/>
    <property type="match status" value="1"/>
</dbReference>
<protein>
    <submittedName>
        <fullName evidence="5">Uncharacterized protein</fullName>
    </submittedName>
</protein>
<keyword evidence="2" id="KW-0413">Isomerase</keyword>
<comment type="similarity">
    <text evidence="1">Belongs to the PhzF family.</text>
</comment>
<evidence type="ECO:0000313" key="6">
    <source>
        <dbReference type="Proteomes" id="UP000614601"/>
    </source>
</evidence>
<dbReference type="Gene3D" id="3.10.310.10">
    <property type="entry name" value="Diaminopimelate Epimerase, Chain A, domain 1"/>
    <property type="match status" value="2"/>
</dbReference>
<reference evidence="5" key="1">
    <citation type="submission" date="2020-09" db="EMBL/GenBank/DDBJ databases">
        <authorList>
            <person name="Kikuchi T."/>
        </authorList>
    </citation>
    <scope>NUCLEOTIDE SEQUENCE</scope>
    <source>
        <strain evidence="5">SH1</strain>
    </source>
</reference>
<evidence type="ECO:0000313" key="5">
    <source>
        <dbReference type="EMBL" id="CAD5219504.1"/>
    </source>
</evidence>
<feature type="chain" id="PRO_5036408387" evidence="4">
    <location>
        <begin position="25"/>
        <end position="321"/>
    </location>
</feature>
<evidence type="ECO:0000256" key="2">
    <source>
        <dbReference type="ARBA" id="ARBA00023235"/>
    </source>
</evidence>
<sequence length="321" mass="35911">MRLASWKCLIWSSALSMKFYTVDAFTTQVFRGNSAAVVIEPNDIPDDKKQKLAAEFNISETAFPLPLNQKSFEKADRFSLRWFTPTNEVPLCGHATLATSHVIFNELGNKNEQIHFETKSGTLSVTRKNGRLCMIMPNYETFNLDSVKAKISTDFKKINDVNQIGRQVAERIVPSDVIEQLAYNPDTKKLVVALRESVTYDELTKYKPQDIHSADPDGLFCRGVMITFMPKQAIKQGFSAEVDYVLRYFSPWNGIPEDPATGSAQCVAAPFWAHITGRPALKALQCYPSRGAEFETLVREDSIELQGSAVTVMKGDLVLPA</sequence>
<dbReference type="PIRSF" id="PIRSF016184">
    <property type="entry name" value="PhzC_PhzF"/>
    <property type="match status" value="1"/>
</dbReference>
<feature type="signal peptide" evidence="4">
    <location>
        <begin position="1"/>
        <end position="24"/>
    </location>
</feature>
<accession>A0A811KUP7</accession>
<evidence type="ECO:0000256" key="1">
    <source>
        <dbReference type="ARBA" id="ARBA00008270"/>
    </source>
</evidence>
<dbReference type="AlphaFoldDB" id="A0A811KUP7"/>
<dbReference type="PANTHER" id="PTHR13774:SF17">
    <property type="entry name" value="PHENAZINE BIOSYNTHESIS-LIKE DOMAIN-CONTAINING PROTEIN"/>
    <property type="match status" value="1"/>
</dbReference>
<dbReference type="InterPro" id="IPR003719">
    <property type="entry name" value="Phenazine_PhzF-like"/>
</dbReference>
<dbReference type="EMBL" id="CAJFDH010000004">
    <property type="protein sequence ID" value="CAD5219504.1"/>
    <property type="molecule type" value="Genomic_DNA"/>
</dbReference>
<keyword evidence="4" id="KW-0732">Signal</keyword>
<evidence type="ECO:0000256" key="3">
    <source>
        <dbReference type="PIRSR" id="PIRSR016184-1"/>
    </source>
</evidence>
<dbReference type="Proteomes" id="UP000783686">
    <property type="component" value="Unassembled WGS sequence"/>
</dbReference>
<dbReference type="NCBIfam" id="TIGR00654">
    <property type="entry name" value="PhzF_family"/>
    <property type="match status" value="1"/>
</dbReference>
<evidence type="ECO:0000256" key="4">
    <source>
        <dbReference type="SAM" id="SignalP"/>
    </source>
</evidence>
<keyword evidence="6" id="KW-1185">Reference proteome</keyword>
<organism evidence="5 6">
    <name type="scientific">Bursaphelenchus okinawaensis</name>
    <dbReference type="NCBI Taxonomy" id="465554"/>
    <lineage>
        <taxon>Eukaryota</taxon>
        <taxon>Metazoa</taxon>
        <taxon>Ecdysozoa</taxon>
        <taxon>Nematoda</taxon>
        <taxon>Chromadorea</taxon>
        <taxon>Rhabditida</taxon>
        <taxon>Tylenchina</taxon>
        <taxon>Tylenchomorpha</taxon>
        <taxon>Aphelenchoidea</taxon>
        <taxon>Aphelenchoididae</taxon>
        <taxon>Bursaphelenchus</taxon>
    </lineage>
</organism>
<dbReference type="SUPFAM" id="SSF54506">
    <property type="entry name" value="Diaminopimelate epimerase-like"/>
    <property type="match status" value="1"/>
</dbReference>
<proteinExistence type="inferred from homology"/>
<comment type="caution">
    <text evidence="5">The sequence shown here is derived from an EMBL/GenBank/DDBJ whole genome shotgun (WGS) entry which is preliminary data.</text>
</comment>